<dbReference type="Pfam" id="PF03807">
    <property type="entry name" value="F420_oxidored"/>
    <property type="match status" value="1"/>
</dbReference>
<dbReference type="SUPFAM" id="SSF51735">
    <property type="entry name" value="NAD(P)-binding Rossmann-fold domains"/>
    <property type="match status" value="1"/>
</dbReference>
<dbReference type="NCBIfam" id="TIGR01915">
    <property type="entry name" value="npdG"/>
    <property type="match status" value="1"/>
</dbReference>
<keyword evidence="1" id="KW-0560">Oxidoreductase</keyword>
<dbReference type="EMBL" id="JBHTLX010000004">
    <property type="protein sequence ID" value="MFD1246588.1"/>
    <property type="molecule type" value="Genomic_DNA"/>
</dbReference>
<reference evidence="4" key="1">
    <citation type="journal article" date="2019" name="Int. J. Syst. Evol. Microbiol.">
        <title>The Global Catalogue of Microorganisms (GCM) 10K type strain sequencing project: providing services to taxonomists for standard genome sequencing and annotation.</title>
        <authorList>
            <consortium name="The Broad Institute Genomics Platform"/>
            <consortium name="The Broad Institute Genome Sequencing Center for Infectious Disease"/>
            <person name="Wu L."/>
            <person name="Ma J."/>
        </authorList>
    </citation>
    <scope>NUCLEOTIDE SEQUENCE [LARGE SCALE GENOMIC DNA]</scope>
    <source>
        <strain evidence="4">CCUG 52478</strain>
    </source>
</reference>
<evidence type="ECO:0000259" key="2">
    <source>
        <dbReference type="Pfam" id="PF03807"/>
    </source>
</evidence>
<dbReference type="InterPro" id="IPR051267">
    <property type="entry name" value="STEAP_metalloreductase"/>
</dbReference>
<dbReference type="PANTHER" id="PTHR14239:SF0">
    <property type="entry name" value="F420-DEPENDENT NADP REDUCTASE"/>
    <property type="match status" value="1"/>
</dbReference>
<keyword evidence="4" id="KW-1185">Reference proteome</keyword>
<protein>
    <submittedName>
        <fullName evidence="3">NADPH-dependent F420 reductase</fullName>
    </submittedName>
</protein>
<dbReference type="RefSeq" id="WP_367920024.1">
    <property type="nucleotide sequence ID" value="NZ_BAABAC010000025.1"/>
</dbReference>
<organism evidence="3 4">
    <name type="scientific">Nocardioides ginsengisoli</name>
    <dbReference type="NCBI Taxonomy" id="363868"/>
    <lineage>
        <taxon>Bacteria</taxon>
        <taxon>Bacillati</taxon>
        <taxon>Actinomycetota</taxon>
        <taxon>Actinomycetes</taxon>
        <taxon>Propionibacteriales</taxon>
        <taxon>Nocardioidaceae</taxon>
        <taxon>Nocardioides</taxon>
    </lineage>
</organism>
<accession>A0ABW3VU40</accession>
<proteinExistence type="predicted"/>
<dbReference type="Proteomes" id="UP001597229">
    <property type="component" value="Unassembled WGS sequence"/>
</dbReference>
<comment type="caution">
    <text evidence="3">The sequence shown here is derived from an EMBL/GenBank/DDBJ whole genome shotgun (WGS) entry which is preliminary data.</text>
</comment>
<dbReference type="PANTHER" id="PTHR14239">
    <property type="entry name" value="DUDULIN-RELATED"/>
    <property type="match status" value="1"/>
</dbReference>
<evidence type="ECO:0000313" key="4">
    <source>
        <dbReference type="Proteomes" id="UP001597229"/>
    </source>
</evidence>
<sequence length="238" mass="24034">MTSDPTTTEPARYTVAVIGGTGPQGKGLGYRFARHGHDIVLGSRAAEKAEAVAAEVTERLASVPGAGKATGAANADAIAAADVVLLAVPYDGHDELVASLAEGGALDGKTVISCVNPLAFDKRGAHGRVINGGEGSAAESAAELVPGATIVGAFHNVAAPALWGDDEFLDEDVIVVGDSVEGKQVAIDLAASVTGRPGVDGGKLRLARVLEPFTAVLISINRKYKTHSGIRVTGLGGH</sequence>
<feature type="domain" description="Pyrroline-5-carboxylate reductase catalytic N-terminal" evidence="2">
    <location>
        <begin position="14"/>
        <end position="117"/>
    </location>
</feature>
<dbReference type="InterPro" id="IPR036291">
    <property type="entry name" value="NAD(P)-bd_dom_sf"/>
</dbReference>
<dbReference type="Gene3D" id="3.40.50.720">
    <property type="entry name" value="NAD(P)-binding Rossmann-like Domain"/>
    <property type="match status" value="1"/>
</dbReference>
<gene>
    <name evidence="3" type="primary">npdG</name>
    <name evidence="3" type="ORF">ACFQ3F_02185</name>
</gene>
<name>A0ABW3VU40_9ACTN</name>
<evidence type="ECO:0000313" key="3">
    <source>
        <dbReference type="EMBL" id="MFD1246588.1"/>
    </source>
</evidence>
<dbReference type="InterPro" id="IPR028939">
    <property type="entry name" value="P5C_Rdtase_cat_N"/>
</dbReference>
<evidence type="ECO:0000256" key="1">
    <source>
        <dbReference type="ARBA" id="ARBA00023002"/>
    </source>
</evidence>
<dbReference type="InterPro" id="IPR010185">
    <property type="entry name" value="NpdG"/>
</dbReference>